<name>B3EN40_CHLPB</name>
<proteinExistence type="predicted"/>
<accession>B3EN40</accession>
<reference evidence="1" key="1">
    <citation type="submission" date="2008-06" db="EMBL/GenBank/DDBJ databases">
        <title>Complete sequence of Chlorobium phaeobacteroides BS1.</title>
        <authorList>
            <consortium name="US DOE Joint Genome Institute"/>
            <person name="Lucas S."/>
            <person name="Copeland A."/>
            <person name="Lapidus A."/>
            <person name="Glavina del Rio T."/>
            <person name="Dalin E."/>
            <person name="Tice H."/>
            <person name="Bruce D."/>
            <person name="Goodwin L."/>
            <person name="Pitluck S."/>
            <person name="Schmutz J."/>
            <person name="Larimer F."/>
            <person name="Land M."/>
            <person name="Hauser L."/>
            <person name="Kyrpides N."/>
            <person name="Ovchinnikova G."/>
            <person name="Li T."/>
            <person name="Liu Z."/>
            <person name="Zhao F."/>
            <person name="Overmann J."/>
            <person name="Bryant D.A."/>
            <person name="Richardson P."/>
        </authorList>
    </citation>
    <scope>NUCLEOTIDE SEQUENCE [LARGE SCALE GENOMIC DNA]</scope>
    <source>
        <strain evidence="1">BS1</strain>
    </source>
</reference>
<dbReference type="EMBL" id="CP001101">
    <property type="protein sequence ID" value="ACE05029.1"/>
    <property type="molecule type" value="Genomic_DNA"/>
</dbReference>
<gene>
    <name evidence="1" type="ordered locus">Cphamn1_2120</name>
</gene>
<evidence type="ECO:0000313" key="1">
    <source>
        <dbReference type="EMBL" id="ACE05029.1"/>
    </source>
</evidence>
<dbReference type="STRING" id="331678.Cphamn1_2120"/>
<dbReference type="HOGENOM" id="CLU_3249110_0_0_10"/>
<protein>
    <submittedName>
        <fullName evidence="1">Uncharacterized protein</fullName>
    </submittedName>
</protein>
<dbReference type="KEGG" id="cpb:Cphamn1_2120"/>
<sequence length="42" mass="5031">MNYSGLVLSDDYKLLQWLSTWYQINFGFGLEIKSELMKEKKI</sequence>
<dbReference type="AlphaFoldDB" id="B3EN40"/>
<organism evidence="1">
    <name type="scientific">Chlorobium phaeobacteroides (strain BS1)</name>
    <dbReference type="NCBI Taxonomy" id="331678"/>
    <lineage>
        <taxon>Bacteria</taxon>
        <taxon>Pseudomonadati</taxon>
        <taxon>Chlorobiota</taxon>
        <taxon>Chlorobiia</taxon>
        <taxon>Chlorobiales</taxon>
        <taxon>Chlorobiaceae</taxon>
        <taxon>Chlorobium/Pelodictyon group</taxon>
        <taxon>Chlorobium</taxon>
    </lineage>
</organism>